<dbReference type="EMBL" id="NIHM01000017">
    <property type="protein sequence ID" value="PLT53676.1"/>
    <property type="molecule type" value="Genomic_DNA"/>
</dbReference>
<reference evidence="2 3" key="1">
    <citation type="journal article" date="2017" name="Genome Med.">
        <title>A novel Ruminococcus gnavus clade enriched in inflammatory bowel disease patients.</title>
        <authorList>
            <person name="Hall A.B."/>
            <person name="Yassour M."/>
            <person name="Sauk J."/>
            <person name="Garner A."/>
            <person name="Jiang X."/>
            <person name="Arthur T."/>
            <person name="Lagoudas G.K."/>
            <person name="Vatanen T."/>
            <person name="Fornelos N."/>
            <person name="Wilson R."/>
            <person name="Bertha M."/>
            <person name="Cohen M."/>
            <person name="Garber J."/>
            <person name="Khalili H."/>
            <person name="Gevers D."/>
            <person name="Ananthakrishnan A.N."/>
            <person name="Kugathasan S."/>
            <person name="Lander E.S."/>
            <person name="Blainey P."/>
            <person name="Vlamakis H."/>
            <person name="Xavier R.J."/>
            <person name="Huttenhower C."/>
        </authorList>
    </citation>
    <scope>NUCLEOTIDE SEQUENCE [LARGE SCALE GENOMIC DNA]</scope>
    <source>
        <strain evidence="2 3">RJX1118</strain>
    </source>
</reference>
<proteinExistence type="predicted"/>
<dbReference type="RefSeq" id="WP_101880004.1">
    <property type="nucleotide sequence ID" value="NZ_JAPRAU010000020.1"/>
</dbReference>
<name>A0A2N5NG54_MEDGN</name>
<dbReference type="AlphaFoldDB" id="A0A2N5NG54"/>
<gene>
    <name evidence="2" type="ORF">CDL18_11835</name>
</gene>
<evidence type="ECO:0000313" key="3">
    <source>
        <dbReference type="Proteomes" id="UP000234849"/>
    </source>
</evidence>
<evidence type="ECO:0000313" key="2">
    <source>
        <dbReference type="EMBL" id="PLT53676.1"/>
    </source>
</evidence>
<dbReference type="Proteomes" id="UP000234849">
    <property type="component" value="Unassembled WGS sequence"/>
</dbReference>
<accession>A0A2N5NG54</accession>
<dbReference type="InterPro" id="IPR025668">
    <property type="entry name" value="Tnp_DDE_dom"/>
</dbReference>
<dbReference type="Pfam" id="PF13751">
    <property type="entry name" value="DDE_Tnp_1_6"/>
    <property type="match status" value="1"/>
</dbReference>
<dbReference type="PANTHER" id="PTHR33408:SF2">
    <property type="entry name" value="TRANSPOSASE DDE DOMAIN-CONTAINING PROTEIN"/>
    <property type="match status" value="1"/>
</dbReference>
<sequence>MKKGFCYEEETDRFVCRQGEYLGFQKLIYKKSTQNYYRLYSRSKKQCKNCPYFSACATDQGTVRINASPYYPSFYRNGKQVGNSDYLRIMRLRKIWAEGTFAVLKREHKLNKIQKRGLQKAIEECLLSATALNLKRLVKAV</sequence>
<comment type="caution">
    <text evidence="2">The sequence shown here is derived from an EMBL/GenBank/DDBJ whole genome shotgun (WGS) entry which is preliminary data.</text>
</comment>
<evidence type="ECO:0000259" key="1">
    <source>
        <dbReference type="Pfam" id="PF13751"/>
    </source>
</evidence>
<dbReference type="PANTHER" id="PTHR33408">
    <property type="entry name" value="TRANSPOSASE"/>
    <property type="match status" value="1"/>
</dbReference>
<organism evidence="2 3">
    <name type="scientific">Mediterraneibacter gnavus</name>
    <name type="common">Ruminococcus gnavus</name>
    <dbReference type="NCBI Taxonomy" id="33038"/>
    <lineage>
        <taxon>Bacteria</taxon>
        <taxon>Bacillati</taxon>
        <taxon>Bacillota</taxon>
        <taxon>Clostridia</taxon>
        <taxon>Lachnospirales</taxon>
        <taxon>Lachnospiraceae</taxon>
        <taxon>Mediterraneibacter</taxon>
    </lineage>
</organism>
<feature type="domain" description="Transposase DDE" evidence="1">
    <location>
        <begin position="15"/>
        <end position="138"/>
    </location>
</feature>
<protein>
    <recommendedName>
        <fullName evidence="1">Transposase DDE domain-containing protein</fullName>
    </recommendedName>
</protein>